<evidence type="ECO:0000256" key="2">
    <source>
        <dbReference type="ARBA" id="ARBA00007617"/>
    </source>
</evidence>
<dbReference type="OrthoDB" id="10260857at2759"/>
<dbReference type="AlphaFoldDB" id="A0A2S5B9B5"/>
<dbReference type="PANTHER" id="PTHR13678:SF2">
    <property type="entry name" value="VACUOLAR PROTEIN SORTING-ASSOCIATED PROTEIN 37A"/>
    <property type="match status" value="1"/>
</dbReference>
<dbReference type="Proteomes" id="UP000237144">
    <property type="component" value="Unassembled WGS sequence"/>
</dbReference>
<dbReference type="Pfam" id="PF07200">
    <property type="entry name" value="Mod_r"/>
    <property type="match status" value="1"/>
</dbReference>
<evidence type="ECO:0000256" key="5">
    <source>
        <dbReference type="ARBA" id="ARBA00022927"/>
    </source>
</evidence>
<dbReference type="GO" id="GO:0006623">
    <property type="term" value="P:protein targeting to vacuole"/>
    <property type="evidence" value="ECO:0007669"/>
    <property type="project" value="TreeGrafter"/>
</dbReference>
<evidence type="ECO:0000259" key="8">
    <source>
        <dbReference type="PROSITE" id="PS51314"/>
    </source>
</evidence>
<dbReference type="InterPro" id="IPR037202">
    <property type="entry name" value="ESCRT_assembly_dom"/>
</dbReference>
<proteinExistence type="inferred from homology"/>
<organism evidence="9 10">
    <name type="scientific">Rhodotorula taiwanensis</name>
    <dbReference type="NCBI Taxonomy" id="741276"/>
    <lineage>
        <taxon>Eukaryota</taxon>
        <taxon>Fungi</taxon>
        <taxon>Dikarya</taxon>
        <taxon>Basidiomycota</taxon>
        <taxon>Pucciniomycotina</taxon>
        <taxon>Microbotryomycetes</taxon>
        <taxon>Sporidiobolales</taxon>
        <taxon>Sporidiobolaceae</taxon>
        <taxon>Rhodotorula</taxon>
    </lineage>
</organism>
<reference evidence="9 10" key="1">
    <citation type="journal article" date="2018" name="Front. Microbiol.">
        <title>Prospects for Fungal Bioremediation of Acidic Radioactive Waste Sites: Characterization and Genome Sequence of Rhodotorula taiwanensis MD1149.</title>
        <authorList>
            <person name="Tkavc R."/>
            <person name="Matrosova V.Y."/>
            <person name="Grichenko O.E."/>
            <person name="Gostincar C."/>
            <person name="Volpe R.P."/>
            <person name="Klimenkova P."/>
            <person name="Gaidamakova E.K."/>
            <person name="Zhou C.E."/>
            <person name="Stewart B.J."/>
            <person name="Lyman M.G."/>
            <person name="Malfatti S.A."/>
            <person name="Rubinfeld B."/>
            <person name="Courtot M."/>
            <person name="Singh J."/>
            <person name="Dalgard C.L."/>
            <person name="Hamilton T."/>
            <person name="Frey K.G."/>
            <person name="Gunde-Cimerman N."/>
            <person name="Dugan L."/>
            <person name="Daly M.J."/>
        </authorList>
    </citation>
    <scope>NUCLEOTIDE SEQUENCE [LARGE SCALE GENOMIC DNA]</scope>
    <source>
        <strain evidence="9 10">MD1149</strain>
    </source>
</reference>
<dbReference type="SUPFAM" id="SSF140111">
    <property type="entry name" value="Endosomal sorting complex assembly domain"/>
    <property type="match status" value="1"/>
</dbReference>
<evidence type="ECO:0000256" key="4">
    <source>
        <dbReference type="ARBA" id="ARBA00022753"/>
    </source>
</evidence>
<comment type="similarity">
    <text evidence="2">Belongs to the VPS37 family.</text>
</comment>
<dbReference type="EMBL" id="PJQD01000038">
    <property type="protein sequence ID" value="POY73363.1"/>
    <property type="molecule type" value="Genomic_DNA"/>
</dbReference>
<dbReference type="GO" id="GO:0000813">
    <property type="term" value="C:ESCRT I complex"/>
    <property type="evidence" value="ECO:0007669"/>
    <property type="project" value="UniProtKB-ARBA"/>
</dbReference>
<dbReference type="GO" id="GO:0043162">
    <property type="term" value="P:ubiquitin-dependent protein catabolic process via the multivesicular body sorting pathway"/>
    <property type="evidence" value="ECO:0007669"/>
    <property type="project" value="TreeGrafter"/>
</dbReference>
<evidence type="ECO:0000256" key="3">
    <source>
        <dbReference type="ARBA" id="ARBA00022448"/>
    </source>
</evidence>
<dbReference type="InterPro" id="IPR029012">
    <property type="entry name" value="Helix_hairpin_bin_sf"/>
</dbReference>
<evidence type="ECO:0000256" key="6">
    <source>
        <dbReference type="PROSITE-ProRule" id="PRU00646"/>
    </source>
</evidence>
<name>A0A2S5B9B5_9BASI</name>
<comment type="caution">
    <text evidence="9">The sequence shown here is derived from an EMBL/GenBank/DDBJ whole genome shotgun (WGS) entry which is preliminary data.</text>
</comment>
<feature type="region of interest" description="Disordered" evidence="7">
    <location>
        <begin position="1"/>
        <end position="38"/>
    </location>
</feature>
<dbReference type="STRING" id="741276.A0A2S5B9B5"/>
<dbReference type="Gene3D" id="1.10.287.660">
    <property type="entry name" value="Helix hairpin bin"/>
    <property type="match status" value="1"/>
</dbReference>
<keyword evidence="4" id="KW-0967">Endosome</keyword>
<accession>A0A2S5B9B5</accession>
<evidence type="ECO:0000256" key="1">
    <source>
        <dbReference type="ARBA" id="ARBA00004177"/>
    </source>
</evidence>
<feature type="domain" description="VPS37 C-terminal" evidence="8">
    <location>
        <begin position="125"/>
        <end position="205"/>
    </location>
</feature>
<dbReference type="InterPro" id="IPR009851">
    <property type="entry name" value="Mod_r"/>
</dbReference>
<gene>
    <name evidence="9" type="ORF">BMF94_3700</name>
</gene>
<dbReference type="PROSITE" id="PS51314">
    <property type="entry name" value="VPS37_C"/>
    <property type="match status" value="1"/>
</dbReference>
<evidence type="ECO:0000313" key="9">
    <source>
        <dbReference type="EMBL" id="POY73363.1"/>
    </source>
</evidence>
<keyword evidence="5 6" id="KW-0653">Protein transport</keyword>
<keyword evidence="10" id="KW-1185">Reference proteome</keyword>
<comment type="subcellular location">
    <subcellularLocation>
        <location evidence="1">Endosome</location>
    </subcellularLocation>
</comment>
<sequence>MSSSSSPSAPPRRPALPFSAATTASQTAGPTPTAAGIDDSLARDFPEVAQLSKDELQLLVDDAAYFDAYFHSTPQALNYHAQLEQKLKDNIHLAQESEAMKPALNALRDETARLFHEANDLKQQAAYLTEAQLDAYRRFSQPAQLARYRAATTTQDHLSDSLVAAFLNGQGDDESFVKQYREVRKLFHKREIGLQKWDEGKVVWM</sequence>
<evidence type="ECO:0000256" key="7">
    <source>
        <dbReference type="SAM" id="MobiDB-lite"/>
    </source>
</evidence>
<evidence type="ECO:0000313" key="10">
    <source>
        <dbReference type="Proteomes" id="UP000237144"/>
    </source>
</evidence>
<dbReference type="GO" id="GO:0006612">
    <property type="term" value="P:protein targeting to membrane"/>
    <property type="evidence" value="ECO:0007669"/>
    <property type="project" value="TreeGrafter"/>
</dbReference>
<dbReference type="PANTHER" id="PTHR13678">
    <property type="entry name" value="VACUOLAR PROTEIN SORTING-ASSOCIATED PROTEIN 37"/>
    <property type="match status" value="1"/>
</dbReference>
<keyword evidence="3 6" id="KW-0813">Transport</keyword>
<protein>
    <recommendedName>
        <fullName evidence="8">VPS37 C-terminal domain-containing protein</fullName>
    </recommendedName>
</protein>